<feature type="signal peptide" evidence="3">
    <location>
        <begin position="1"/>
        <end position="28"/>
    </location>
</feature>
<dbReference type="Proteomes" id="UP001527052">
    <property type="component" value="Unassembled WGS sequence"/>
</dbReference>
<accession>A0ABT4EPW9</accession>
<reference evidence="4 5" key="1">
    <citation type="submission" date="2022-05" db="EMBL/GenBank/DDBJ databases">
        <title>Genome Sequencing of Bee-Associated Microbes.</title>
        <authorList>
            <person name="Dunlap C."/>
        </authorList>
    </citation>
    <scope>NUCLEOTIDE SEQUENCE [LARGE SCALE GENOMIC DNA]</scope>
    <source>
        <strain evidence="4 5">NRRL BD-083</strain>
    </source>
</reference>
<keyword evidence="2" id="KW-1133">Transmembrane helix</keyword>
<proteinExistence type="predicted"/>
<protein>
    <submittedName>
        <fullName evidence="4">DUF2167 domain-containing protein</fullName>
    </submittedName>
</protein>
<sequence>MKSLIAKLLKSVSVMTLIMMVCAVPAFAEEELNWIEGGQKVDVGTNLAELELGSDFIFLNAEDTKKYLKQGGMEPSGSEIGVVFPKDENQTWAVYFEYEESGHIEDDEKEEIDADALLDSYKEGTEEMNKELSPENQLFVDKWDVAPFYDNQLHSLSWSLLAHDYQNNGVINYNVRILSREGYISAILVSDPANLQADRIVFNNKILSQFNLKQGQRYEDFDKKTDKVAEFGLTGLILGGAGLAVAKKAGLLAILIPLLKKFGIVLVLAVGAIWGFIRKKTGLKKEQSEEQPTQSEQPEQSEQPAESDQLEQSEQPEKDQTNDRSKVNL</sequence>
<feature type="compositionally biased region" description="Low complexity" evidence="1">
    <location>
        <begin position="290"/>
        <end position="307"/>
    </location>
</feature>
<keyword evidence="5" id="KW-1185">Reference proteome</keyword>
<evidence type="ECO:0000256" key="1">
    <source>
        <dbReference type="SAM" id="MobiDB-lite"/>
    </source>
</evidence>
<organism evidence="4 5">
    <name type="scientific">Lysinibacillus xylanilyticus</name>
    <dbReference type="NCBI Taxonomy" id="582475"/>
    <lineage>
        <taxon>Bacteria</taxon>
        <taxon>Bacillati</taxon>
        <taxon>Bacillota</taxon>
        <taxon>Bacilli</taxon>
        <taxon>Bacillales</taxon>
        <taxon>Bacillaceae</taxon>
        <taxon>Lysinibacillus</taxon>
    </lineage>
</organism>
<evidence type="ECO:0000256" key="3">
    <source>
        <dbReference type="SAM" id="SignalP"/>
    </source>
</evidence>
<dbReference type="Pfam" id="PF09935">
    <property type="entry name" value="DUF2167"/>
    <property type="match status" value="1"/>
</dbReference>
<dbReference type="RefSeq" id="WP_268637677.1">
    <property type="nucleotide sequence ID" value="NZ_JAMDLZ010000018.1"/>
</dbReference>
<comment type="caution">
    <text evidence="4">The sequence shown here is derived from an EMBL/GenBank/DDBJ whole genome shotgun (WGS) entry which is preliminary data.</text>
</comment>
<feature type="chain" id="PRO_5046940699" evidence="3">
    <location>
        <begin position="29"/>
        <end position="329"/>
    </location>
</feature>
<feature type="compositionally biased region" description="Basic and acidic residues" evidence="1">
    <location>
        <begin position="315"/>
        <end position="329"/>
    </location>
</feature>
<evidence type="ECO:0000256" key="2">
    <source>
        <dbReference type="SAM" id="Phobius"/>
    </source>
</evidence>
<dbReference type="InterPro" id="IPR018682">
    <property type="entry name" value="DUF2167_membr"/>
</dbReference>
<dbReference type="EMBL" id="JAMDLZ010000018">
    <property type="protein sequence ID" value="MCY9547723.1"/>
    <property type="molecule type" value="Genomic_DNA"/>
</dbReference>
<keyword evidence="2" id="KW-0472">Membrane</keyword>
<feature type="transmembrane region" description="Helical" evidence="2">
    <location>
        <begin position="251"/>
        <end position="277"/>
    </location>
</feature>
<gene>
    <name evidence="4" type="ORF">M5W82_12225</name>
</gene>
<keyword evidence="3" id="KW-0732">Signal</keyword>
<evidence type="ECO:0000313" key="5">
    <source>
        <dbReference type="Proteomes" id="UP001527052"/>
    </source>
</evidence>
<evidence type="ECO:0000313" key="4">
    <source>
        <dbReference type="EMBL" id="MCY9547723.1"/>
    </source>
</evidence>
<name>A0ABT4EPW9_9BACI</name>
<feature type="region of interest" description="Disordered" evidence="1">
    <location>
        <begin position="284"/>
        <end position="329"/>
    </location>
</feature>
<keyword evidence="2" id="KW-0812">Transmembrane</keyword>